<organism evidence="3 4">
    <name type="scientific">Kribbella sandramycini</name>
    <dbReference type="NCBI Taxonomy" id="60450"/>
    <lineage>
        <taxon>Bacteria</taxon>
        <taxon>Bacillati</taxon>
        <taxon>Actinomycetota</taxon>
        <taxon>Actinomycetes</taxon>
        <taxon>Propionibacteriales</taxon>
        <taxon>Kribbellaceae</taxon>
        <taxon>Kribbella</taxon>
    </lineage>
</organism>
<evidence type="ECO:0000313" key="4">
    <source>
        <dbReference type="Proteomes" id="UP000534306"/>
    </source>
</evidence>
<evidence type="ECO:0000313" key="5">
    <source>
        <dbReference type="Proteomes" id="UP000553957"/>
    </source>
</evidence>
<evidence type="ECO:0000313" key="2">
    <source>
        <dbReference type="EMBL" id="MBB6567640.1"/>
    </source>
</evidence>
<dbReference type="InterPro" id="IPR035965">
    <property type="entry name" value="PAS-like_dom_sf"/>
</dbReference>
<dbReference type="Proteomes" id="UP000534306">
    <property type="component" value="Unassembled WGS sequence"/>
</dbReference>
<sequence>MDLSGDGDFFTLLTASYARHVGRPLVPAGADAWWLYEQAPFGLLAHDTDPDPVFVYANRTAQRAFEYDWDEFTALPSRYSAEPVNRAERDQLIETVARDNYVAGYRGLRIAKSGRRFWIEEVTMWNLRHPDGGYAGQAAIFPRWTDQVAITT</sequence>
<evidence type="ECO:0000313" key="3">
    <source>
        <dbReference type="EMBL" id="NOL39758.1"/>
    </source>
</evidence>
<gene>
    <name evidence="2" type="ORF">HNR71_003277</name>
    <name evidence="3" type="ORF">HPO96_05825</name>
</gene>
<dbReference type="Proteomes" id="UP000553957">
    <property type="component" value="Unassembled WGS sequence"/>
</dbReference>
<dbReference type="AlphaFoldDB" id="A0A7Y4KW31"/>
<dbReference type="Gene3D" id="3.30.450.20">
    <property type="entry name" value="PAS domain"/>
    <property type="match status" value="1"/>
</dbReference>
<reference evidence="3 4" key="1">
    <citation type="submission" date="2020-05" db="EMBL/GenBank/DDBJ databases">
        <title>Genome sequence of Kribbella sandramycini ATCC 39419.</title>
        <authorList>
            <person name="Maclea K.S."/>
            <person name="Fair J.L."/>
        </authorList>
    </citation>
    <scope>NUCLEOTIDE SEQUENCE [LARGE SCALE GENOMIC DNA]</scope>
    <source>
        <strain evidence="3 4">ATCC 39419</strain>
    </source>
</reference>
<dbReference type="RefSeq" id="WP_171671614.1">
    <property type="nucleotide sequence ID" value="NZ_BAAAGT010000003.1"/>
</dbReference>
<keyword evidence="4" id="KW-1185">Reference proteome</keyword>
<evidence type="ECO:0000259" key="1">
    <source>
        <dbReference type="Pfam" id="PF08670"/>
    </source>
</evidence>
<proteinExistence type="predicted"/>
<dbReference type="EMBL" id="JACHKF010000001">
    <property type="protein sequence ID" value="MBB6567640.1"/>
    <property type="molecule type" value="Genomic_DNA"/>
</dbReference>
<dbReference type="SUPFAM" id="SSF55785">
    <property type="entry name" value="PYP-like sensor domain (PAS domain)"/>
    <property type="match status" value="1"/>
</dbReference>
<feature type="domain" description="MEKHLA" evidence="1">
    <location>
        <begin position="9"/>
        <end position="145"/>
    </location>
</feature>
<accession>A0A7Y4KW31</accession>
<comment type="caution">
    <text evidence="3">The sequence shown here is derived from an EMBL/GenBank/DDBJ whole genome shotgun (WGS) entry which is preliminary data.</text>
</comment>
<dbReference type="EMBL" id="JABJRC010000001">
    <property type="protein sequence ID" value="NOL39758.1"/>
    <property type="molecule type" value="Genomic_DNA"/>
</dbReference>
<reference evidence="2 5" key="2">
    <citation type="submission" date="2020-08" db="EMBL/GenBank/DDBJ databases">
        <title>Sequencing the genomes of 1000 actinobacteria strains.</title>
        <authorList>
            <person name="Klenk H.-P."/>
        </authorList>
    </citation>
    <scope>NUCLEOTIDE SEQUENCE [LARGE SCALE GENOMIC DNA]</scope>
    <source>
        <strain evidence="2 5">DSM 15626</strain>
    </source>
</reference>
<name>A0A7Y4KW31_9ACTN</name>
<dbReference type="InterPro" id="IPR013978">
    <property type="entry name" value="MEKHLA"/>
</dbReference>
<dbReference type="Pfam" id="PF08670">
    <property type="entry name" value="MEKHLA"/>
    <property type="match status" value="1"/>
</dbReference>
<protein>
    <submittedName>
        <fullName evidence="3">MEKHLA domain-containing protein</fullName>
    </submittedName>
    <submittedName>
        <fullName evidence="2">PAS domain-containing protein</fullName>
    </submittedName>
</protein>